<dbReference type="AlphaFoldDB" id="F0YG33"/>
<evidence type="ECO:0000313" key="5">
    <source>
        <dbReference type="EMBL" id="EGB05822.1"/>
    </source>
</evidence>
<dbReference type="EMBL" id="GL833138">
    <property type="protein sequence ID" value="EGB05822.1"/>
    <property type="molecule type" value="Genomic_DNA"/>
</dbReference>
<dbReference type="Gene3D" id="1.10.238.10">
    <property type="entry name" value="EF-hand"/>
    <property type="match status" value="1"/>
</dbReference>
<dbReference type="PROSITE" id="PS00018">
    <property type="entry name" value="EF_HAND_1"/>
    <property type="match status" value="1"/>
</dbReference>
<feature type="compositionally biased region" description="Basic and acidic residues" evidence="2">
    <location>
        <begin position="9"/>
        <end position="22"/>
    </location>
</feature>
<feature type="compositionally biased region" description="Pro residues" evidence="2">
    <location>
        <begin position="260"/>
        <end position="278"/>
    </location>
</feature>
<dbReference type="GO" id="GO:0005737">
    <property type="term" value="C:cytoplasm"/>
    <property type="evidence" value="ECO:0007669"/>
    <property type="project" value="TreeGrafter"/>
</dbReference>
<dbReference type="PROSITE" id="PS50031">
    <property type="entry name" value="EH"/>
    <property type="match status" value="1"/>
</dbReference>
<dbReference type="KEGG" id="aaf:AURANDRAFT_66033"/>
<dbReference type="PROSITE" id="PS50222">
    <property type="entry name" value="EF_HAND_2"/>
    <property type="match status" value="1"/>
</dbReference>
<feature type="domain" description="EF-hand" evidence="4">
    <location>
        <begin position="202"/>
        <end position="237"/>
    </location>
</feature>
<reference evidence="5 6" key="1">
    <citation type="journal article" date="2011" name="Proc. Natl. Acad. Sci. U.S.A.">
        <title>Niche of harmful alga Aureococcus anophagefferens revealed through ecogenomics.</title>
        <authorList>
            <person name="Gobler C.J."/>
            <person name="Berry D.L."/>
            <person name="Dyhrman S.T."/>
            <person name="Wilhelm S.W."/>
            <person name="Salamov A."/>
            <person name="Lobanov A.V."/>
            <person name="Zhang Y."/>
            <person name="Collier J.L."/>
            <person name="Wurch L.L."/>
            <person name="Kustka A.B."/>
            <person name="Dill B.D."/>
            <person name="Shah M."/>
            <person name="VerBerkmoes N.C."/>
            <person name="Kuo A."/>
            <person name="Terry A."/>
            <person name="Pangilinan J."/>
            <person name="Lindquist E.A."/>
            <person name="Lucas S."/>
            <person name="Paulsen I.T."/>
            <person name="Hattenrath-Lehmann T.K."/>
            <person name="Talmage S.C."/>
            <person name="Walker E.A."/>
            <person name="Koch F."/>
            <person name="Burson A.M."/>
            <person name="Marcoval M.A."/>
            <person name="Tang Y.Z."/>
            <person name="Lecleir G.R."/>
            <person name="Coyne K.J."/>
            <person name="Berg G.M."/>
            <person name="Bertrand E.M."/>
            <person name="Saito M.A."/>
            <person name="Gladyshev V.N."/>
            <person name="Grigoriev I.V."/>
        </authorList>
    </citation>
    <scope>NUCLEOTIDE SEQUENCE [LARGE SCALE GENOMIC DNA]</scope>
    <source>
        <strain evidence="6">CCMP 1984</strain>
    </source>
</reference>
<dbReference type="GO" id="GO:0006897">
    <property type="term" value="P:endocytosis"/>
    <property type="evidence" value="ECO:0007669"/>
    <property type="project" value="TreeGrafter"/>
</dbReference>
<gene>
    <name evidence="5" type="ORF">AURANDRAFT_66033</name>
</gene>
<dbReference type="InterPro" id="IPR000261">
    <property type="entry name" value="EH_dom"/>
</dbReference>
<evidence type="ECO:0000259" key="4">
    <source>
        <dbReference type="PROSITE" id="PS50222"/>
    </source>
</evidence>
<keyword evidence="6" id="KW-1185">Reference proteome</keyword>
<dbReference type="RefSeq" id="XP_009039366.1">
    <property type="nucleotide sequence ID" value="XM_009041118.1"/>
</dbReference>
<proteinExistence type="predicted"/>
<dbReference type="InterPro" id="IPR011992">
    <property type="entry name" value="EF-hand-dom_pair"/>
</dbReference>
<feature type="domain" description="EH" evidence="3">
    <location>
        <begin position="203"/>
        <end position="256"/>
    </location>
</feature>
<feature type="region of interest" description="Disordered" evidence="2">
    <location>
        <begin position="244"/>
        <end position="287"/>
    </location>
</feature>
<evidence type="ECO:0000259" key="3">
    <source>
        <dbReference type="PROSITE" id="PS50031"/>
    </source>
</evidence>
<dbReference type="GeneID" id="20225617"/>
<protein>
    <submittedName>
        <fullName evidence="5">Uncharacterized protein</fullName>
    </submittedName>
</protein>
<dbReference type="PANTHER" id="PTHR11216">
    <property type="entry name" value="EH DOMAIN"/>
    <property type="match status" value="1"/>
</dbReference>
<dbReference type="Proteomes" id="UP000002729">
    <property type="component" value="Unassembled WGS sequence"/>
</dbReference>
<dbReference type="SMART" id="SM00027">
    <property type="entry name" value="EH"/>
    <property type="match status" value="1"/>
</dbReference>
<dbReference type="OrthoDB" id="1716625at2759"/>
<name>F0YG33_AURAN</name>
<dbReference type="GO" id="GO:0016197">
    <property type="term" value="P:endosomal transport"/>
    <property type="evidence" value="ECO:0007669"/>
    <property type="project" value="TreeGrafter"/>
</dbReference>
<dbReference type="GO" id="GO:0005886">
    <property type="term" value="C:plasma membrane"/>
    <property type="evidence" value="ECO:0007669"/>
    <property type="project" value="TreeGrafter"/>
</dbReference>
<sequence length="287" mass="31894">MEANWQRQWAEHDAANPPNEKDGQQSLLIQKLMRLAVEVFEHRRYLGTVEVSWMFGIYQESATIWIDEAGAGGGPDPLLDDTSNAAKTLRQLISRMEARAKRWDDPFFAEKPSRDTRLGATGTIGFNIFGIVGWQVSVTCSIYASTLRRYAASRSRWPLVESLERYRPFFLAIAADGYVDGAALRRALETGGARLPPPLAEAPRATLRDAWHLADHDNDGKLDLEEYVLFIHLVTMARGGLPRALPENLVPPRAREARAPPTPPREPPTPPPASPPASPADDIQVEI</sequence>
<dbReference type="SUPFAM" id="SSF47473">
    <property type="entry name" value="EF-hand"/>
    <property type="match status" value="1"/>
</dbReference>
<evidence type="ECO:0000256" key="1">
    <source>
        <dbReference type="ARBA" id="ARBA00022837"/>
    </source>
</evidence>
<dbReference type="InterPro" id="IPR002048">
    <property type="entry name" value="EF_hand_dom"/>
</dbReference>
<dbReference type="Pfam" id="PF12763">
    <property type="entry name" value="EH"/>
    <property type="match status" value="1"/>
</dbReference>
<keyword evidence="1" id="KW-0106">Calcium</keyword>
<accession>F0YG33</accession>
<organism evidence="6">
    <name type="scientific">Aureococcus anophagefferens</name>
    <name type="common">Harmful bloom alga</name>
    <dbReference type="NCBI Taxonomy" id="44056"/>
    <lineage>
        <taxon>Eukaryota</taxon>
        <taxon>Sar</taxon>
        <taxon>Stramenopiles</taxon>
        <taxon>Ochrophyta</taxon>
        <taxon>Pelagophyceae</taxon>
        <taxon>Pelagomonadales</taxon>
        <taxon>Pelagomonadaceae</taxon>
        <taxon>Aureococcus</taxon>
    </lineage>
</organism>
<feature type="region of interest" description="Disordered" evidence="2">
    <location>
        <begin position="1"/>
        <end position="22"/>
    </location>
</feature>
<dbReference type="InterPro" id="IPR018247">
    <property type="entry name" value="EF_Hand_1_Ca_BS"/>
</dbReference>
<dbReference type="GO" id="GO:0005509">
    <property type="term" value="F:calcium ion binding"/>
    <property type="evidence" value="ECO:0007669"/>
    <property type="project" value="InterPro"/>
</dbReference>
<dbReference type="InParanoid" id="F0YG33"/>
<evidence type="ECO:0000313" key="6">
    <source>
        <dbReference type="Proteomes" id="UP000002729"/>
    </source>
</evidence>
<evidence type="ECO:0000256" key="2">
    <source>
        <dbReference type="SAM" id="MobiDB-lite"/>
    </source>
</evidence>
<dbReference type="PANTHER" id="PTHR11216:SF174">
    <property type="entry name" value="GH06923P"/>
    <property type="match status" value="1"/>
</dbReference>